<dbReference type="Proteomes" id="UP000594836">
    <property type="component" value="Chromosome"/>
</dbReference>
<evidence type="ECO:0000313" key="1">
    <source>
        <dbReference type="EMBL" id="QPT08602.1"/>
    </source>
</evidence>
<accession>A0A7T3AA19</accession>
<reference evidence="1 2" key="1">
    <citation type="submission" date="2020-12" db="EMBL/GenBank/DDBJ databases">
        <title>FDA dAtabase for Regulatory Grade micrObial Sequences (FDA-ARGOS): Supporting development and validation of Infectious Disease Dx tests.</title>
        <authorList>
            <person name="Sproer C."/>
            <person name="Gronow S."/>
            <person name="Severitt S."/>
            <person name="Schroder I."/>
            <person name="Tallon L."/>
            <person name="Sadzewicz L."/>
            <person name="Zhao X."/>
            <person name="Boylan J."/>
            <person name="Ott S."/>
            <person name="Bowen H."/>
            <person name="Vavikolanu K."/>
            <person name="Mehta A."/>
            <person name="Aluvathingal J."/>
            <person name="Nadendla S."/>
            <person name="Lowell S."/>
            <person name="Myers T."/>
            <person name="Yan Y."/>
            <person name="Sichtig H."/>
        </authorList>
    </citation>
    <scope>NUCLEOTIDE SEQUENCE [LARGE SCALE GENOMIC DNA]</scope>
    <source>
        <strain evidence="1 2">FDAARGOS_881</strain>
    </source>
</reference>
<proteinExistence type="predicted"/>
<dbReference type="EMBL" id="CP065713">
    <property type="protein sequence ID" value="QPT08602.1"/>
    <property type="molecule type" value="Genomic_DNA"/>
</dbReference>
<evidence type="ECO:0000313" key="2">
    <source>
        <dbReference type="Proteomes" id="UP000594836"/>
    </source>
</evidence>
<dbReference type="AlphaFoldDB" id="A0A7T3AA19"/>
<dbReference type="RefSeq" id="WP_197939139.1">
    <property type="nucleotide sequence ID" value="NZ_CP065713.1"/>
</dbReference>
<gene>
    <name evidence="1" type="ORF">I6G38_18095</name>
</gene>
<sequence>MHSPTPRPAIAADPVIETRTVRQLVCPAEITAPLPPSEPMPEGAVMEAARDVLRWIGRRFAREEMLARRITDAKAECDRGGK</sequence>
<name>A0A7T3AA19_SPHPI</name>
<protein>
    <submittedName>
        <fullName evidence="1">Uncharacterized protein</fullName>
    </submittedName>
</protein>
<organism evidence="1 2">
    <name type="scientific">Sphingomonas paucimobilis</name>
    <name type="common">Pseudomonas paucimobilis</name>
    <dbReference type="NCBI Taxonomy" id="13689"/>
    <lineage>
        <taxon>Bacteria</taxon>
        <taxon>Pseudomonadati</taxon>
        <taxon>Pseudomonadota</taxon>
        <taxon>Alphaproteobacteria</taxon>
        <taxon>Sphingomonadales</taxon>
        <taxon>Sphingomonadaceae</taxon>
        <taxon>Sphingomonas</taxon>
    </lineage>
</organism>